<gene>
    <name evidence="2" type="ORF">LNV07_18815</name>
</gene>
<sequence length="46" mass="5048">MAKGQQKTNKEAKKPKKDTSPPKPISPDAVMPTRVTVVADRSKKTK</sequence>
<evidence type="ECO:0000313" key="2">
    <source>
        <dbReference type="EMBL" id="MCV2370136.1"/>
    </source>
</evidence>
<accession>A0ABT2YJ86</accession>
<reference evidence="2 3" key="1">
    <citation type="submission" date="2021-11" db="EMBL/GenBank/DDBJ databases">
        <authorList>
            <person name="Liang Q."/>
            <person name="Mou H."/>
            <person name="Liu Z."/>
        </authorList>
    </citation>
    <scope>NUCLEOTIDE SEQUENCE [LARGE SCALE GENOMIC DNA]</scope>
    <source>
        <strain evidence="2 3">CHU3</strain>
    </source>
</reference>
<protein>
    <submittedName>
        <fullName evidence="2">Uncharacterized protein</fullName>
    </submittedName>
</protein>
<comment type="caution">
    <text evidence="2">The sequence shown here is derived from an EMBL/GenBank/DDBJ whole genome shotgun (WGS) entry which is preliminary data.</text>
</comment>
<dbReference type="Proteomes" id="UP001209701">
    <property type="component" value="Unassembled WGS sequence"/>
</dbReference>
<evidence type="ECO:0000313" key="3">
    <source>
        <dbReference type="Proteomes" id="UP001209701"/>
    </source>
</evidence>
<evidence type="ECO:0000256" key="1">
    <source>
        <dbReference type="SAM" id="MobiDB-lite"/>
    </source>
</evidence>
<dbReference type="RefSeq" id="WP_263572714.1">
    <property type="nucleotide sequence ID" value="NZ_JAJIRN010000008.1"/>
</dbReference>
<proteinExistence type="predicted"/>
<feature type="region of interest" description="Disordered" evidence="1">
    <location>
        <begin position="1"/>
        <end position="46"/>
    </location>
</feature>
<dbReference type="EMBL" id="JAJIRN010000008">
    <property type="protein sequence ID" value="MCV2370136.1"/>
    <property type="molecule type" value="Genomic_DNA"/>
</dbReference>
<name>A0ABT2YJ86_9BURK</name>
<keyword evidence="3" id="KW-1185">Reference proteome</keyword>
<feature type="compositionally biased region" description="Basic and acidic residues" evidence="1">
    <location>
        <begin position="8"/>
        <end position="20"/>
    </location>
</feature>
<organism evidence="2 3">
    <name type="scientific">Roseateles oligotrophus</name>
    <dbReference type="NCBI Taxonomy" id="1769250"/>
    <lineage>
        <taxon>Bacteria</taxon>
        <taxon>Pseudomonadati</taxon>
        <taxon>Pseudomonadota</taxon>
        <taxon>Betaproteobacteria</taxon>
        <taxon>Burkholderiales</taxon>
        <taxon>Sphaerotilaceae</taxon>
        <taxon>Roseateles</taxon>
    </lineage>
</organism>